<proteinExistence type="predicted"/>
<dbReference type="RefSeq" id="WP_059754759.1">
    <property type="nucleotide sequence ID" value="NZ_LDUG01000021.1"/>
</dbReference>
<dbReference type="EMBL" id="LDUG01000021">
    <property type="protein sequence ID" value="KVW96041.1"/>
    <property type="molecule type" value="Genomic_DNA"/>
</dbReference>
<dbReference type="Proteomes" id="UP000064243">
    <property type="component" value="Unassembled WGS sequence"/>
</dbReference>
<protein>
    <recommendedName>
        <fullName evidence="3">Roadblock/LAMTOR2 domain-containing protein</fullName>
    </recommendedName>
</protein>
<reference evidence="1 2" key="1">
    <citation type="journal article" date="2015" name="Appl. Environ. Microbiol.">
        <title>Aerobic and Anaerobic Thiosulfate Oxidation by a Cold-Adapted, Subglacial Chemoautotroph.</title>
        <authorList>
            <person name="Harrold Z.R."/>
            <person name="Skidmore M.L."/>
            <person name="Hamilton T.L."/>
            <person name="Desch L."/>
            <person name="Amada K."/>
            <person name="van Gelder W."/>
            <person name="Glover K."/>
            <person name="Roden E.E."/>
            <person name="Boyd E.S."/>
        </authorList>
    </citation>
    <scope>NUCLEOTIDE SEQUENCE [LARGE SCALE GENOMIC DNA]</scope>
    <source>
        <strain evidence="1 2">RG</strain>
    </source>
</reference>
<dbReference type="PATRIC" id="fig|36861.3.peg.1320"/>
<comment type="caution">
    <text evidence="1">The sequence shown here is derived from an EMBL/GenBank/DDBJ whole genome shotgun (WGS) entry which is preliminary data.</text>
</comment>
<name>A0A106BP45_THIDE</name>
<dbReference type="AlphaFoldDB" id="A0A106BP45"/>
<dbReference type="InterPro" id="IPR018685">
    <property type="entry name" value="DUF2173"/>
</dbReference>
<accession>A0A106BP45</accession>
<gene>
    <name evidence="1" type="ORF">ABW22_08345</name>
</gene>
<dbReference type="Pfam" id="PF09941">
    <property type="entry name" value="DUF2173"/>
    <property type="match status" value="1"/>
</dbReference>
<sequence length="118" mass="12267">MSRSSELLKLPGAVAAGLFSRKGFLEEFEGPFPASEAAGLAGLCSAITLTMEMQGLLLERLTGEPGWAGCYGWAAWGPGSAIVAVDDSMCIVQTPATSFDEVFSAMRTAAGVEVSETE</sequence>
<dbReference type="OrthoDB" id="8564444at2"/>
<organism evidence="1 2">
    <name type="scientific">Thiobacillus denitrificans</name>
    <dbReference type="NCBI Taxonomy" id="36861"/>
    <lineage>
        <taxon>Bacteria</taxon>
        <taxon>Pseudomonadati</taxon>
        <taxon>Pseudomonadota</taxon>
        <taxon>Betaproteobacteria</taxon>
        <taxon>Nitrosomonadales</taxon>
        <taxon>Thiobacillaceae</taxon>
        <taxon>Thiobacillus</taxon>
    </lineage>
</organism>
<evidence type="ECO:0000313" key="2">
    <source>
        <dbReference type="Proteomes" id="UP000064243"/>
    </source>
</evidence>
<evidence type="ECO:0000313" key="1">
    <source>
        <dbReference type="EMBL" id="KVW96041.1"/>
    </source>
</evidence>
<keyword evidence="2" id="KW-1185">Reference proteome</keyword>
<evidence type="ECO:0008006" key="3">
    <source>
        <dbReference type="Google" id="ProtNLM"/>
    </source>
</evidence>